<keyword evidence="1" id="KW-0732">Signal</keyword>
<evidence type="ECO:0000313" key="4">
    <source>
        <dbReference type="Proteomes" id="UP000284361"/>
    </source>
</evidence>
<dbReference type="GO" id="GO:0004553">
    <property type="term" value="F:hydrolase activity, hydrolyzing O-glycosyl compounds"/>
    <property type="evidence" value="ECO:0007669"/>
    <property type="project" value="InterPro"/>
</dbReference>
<evidence type="ECO:0000256" key="1">
    <source>
        <dbReference type="SAM" id="SignalP"/>
    </source>
</evidence>
<dbReference type="InterPro" id="IPR001579">
    <property type="entry name" value="Glyco_hydro_18_chit_AS"/>
</dbReference>
<dbReference type="Proteomes" id="UP000284361">
    <property type="component" value="Unassembled WGS sequence"/>
</dbReference>
<evidence type="ECO:0000313" key="2">
    <source>
        <dbReference type="EMBL" id="RHD54372.1"/>
    </source>
</evidence>
<protein>
    <submittedName>
        <fullName evidence="2">Endoglycosidase</fullName>
    </submittedName>
</protein>
<evidence type="ECO:0000313" key="5">
    <source>
        <dbReference type="Proteomes" id="UP000284998"/>
    </source>
</evidence>
<keyword evidence="2" id="KW-0326">Glycosidase</keyword>
<dbReference type="AlphaFoldDB" id="A0A414FU59"/>
<dbReference type="Pfam" id="PF16141">
    <property type="entry name" value="GH18_BT1044-like"/>
    <property type="match status" value="1"/>
</dbReference>
<dbReference type="InterPro" id="IPR017853">
    <property type="entry name" value="GH"/>
</dbReference>
<dbReference type="EMBL" id="QSJG01000014">
    <property type="protein sequence ID" value="RHD54372.1"/>
    <property type="molecule type" value="Genomic_DNA"/>
</dbReference>
<name>A0A414FU59_9BACT</name>
<dbReference type="GO" id="GO:0005975">
    <property type="term" value="P:carbohydrate metabolic process"/>
    <property type="evidence" value="ECO:0007669"/>
    <property type="project" value="InterPro"/>
</dbReference>
<accession>A0A414FU59</accession>
<keyword evidence="2" id="KW-0378">Hydrolase</keyword>
<dbReference type="SUPFAM" id="SSF51445">
    <property type="entry name" value="(Trans)glycosidases"/>
    <property type="match status" value="1"/>
</dbReference>
<proteinExistence type="predicted"/>
<gene>
    <name evidence="3" type="ORF">DW204_08880</name>
    <name evidence="2" type="ORF">DW789_08410</name>
</gene>
<feature type="signal peptide" evidence="1">
    <location>
        <begin position="1"/>
        <end position="21"/>
    </location>
</feature>
<dbReference type="EMBL" id="QRJS01000019">
    <property type="protein sequence ID" value="RHH44104.1"/>
    <property type="molecule type" value="Genomic_DNA"/>
</dbReference>
<dbReference type="CDD" id="cd06542">
    <property type="entry name" value="GH18_EndoS-like"/>
    <property type="match status" value="1"/>
</dbReference>
<dbReference type="Proteomes" id="UP000284998">
    <property type="component" value="Unassembled WGS sequence"/>
</dbReference>
<evidence type="ECO:0000313" key="3">
    <source>
        <dbReference type="EMBL" id="RHH44104.1"/>
    </source>
</evidence>
<organism evidence="2 4">
    <name type="scientific">Phocaeicola plebeius</name>
    <dbReference type="NCBI Taxonomy" id="310297"/>
    <lineage>
        <taxon>Bacteria</taxon>
        <taxon>Pseudomonadati</taxon>
        <taxon>Bacteroidota</taxon>
        <taxon>Bacteroidia</taxon>
        <taxon>Bacteroidales</taxon>
        <taxon>Bacteroidaceae</taxon>
        <taxon>Phocaeicola</taxon>
    </lineage>
</organism>
<dbReference type="Gene3D" id="3.20.20.80">
    <property type="entry name" value="Glycosidases"/>
    <property type="match status" value="1"/>
</dbReference>
<dbReference type="PROSITE" id="PS51257">
    <property type="entry name" value="PROKAR_LIPOPROTEIN"/>
    <property type="match status" value="1"/>
</dbReference>
<dbReference type="PROSITE" id="PS01095">
    <property type="entry name" value="GH18_1"/>
    <property type="match status" value="1"/>
</dbReference>
<reference evidence="4 5" key="1">
    <citation type="submission" date="2018-08" db="EMBL/GenBank/DDBJ databases">
        <title>A genome reference for cultivated species of the human gut microbiota.</title>
        <authorList>
            <person name="Zou Y."/>
            <person name="Xue W."/>
            <person name="Luo G."/>
        </authorList>
    </citation>
    <scope>NUCLEOTIDE SEQUENCE [LARGE SCALE GENOMIC DNA]</scope>
    <source>
        <strain evidence="3 5">AM17-44</strain>
        <strain evidence="2 4">AM31-10</strain>
    </source>
</reference>
<dbReference type="RefSeq" id="WP_118164785.1">
    <property type="nucleotide sequence ID" value="NZ_DBFVRS010000044.1"/>
</dbReference>
<comment type="caution">
    <text evidence="2">The sequence shown here is derived from an EMBL/GenBank/DDBJ whole genome shotgun (WGS) entry which is preliminary data.</text>
</comment>
<dbReference type="InterPro" id="IPR032320">
    <property type="entry name" value="GH18_BT1044-like"/>
</dbReference>
<sequence length="367" mass="41854">MKRIIRYAGALLLAAGFVACSEWNVPERETFENQENLEKYIPLLEAESEADLTPSMRDYFAKLREYRQAPHVKGFGWFGNWTGRGSNAQNYLKMLPDSVDFVSLWGTRGNLSEEQKKDLKFFQEIKGGKALLCWIVQDLGDQMTPPGQDPKNYWIVEKGGGNFVEGVKAYANAICDTIEKYNLDGFDIDYEPGYGHSGSMANGETISESSGNTNMFVFIKTLSDRLRPAGRMLVMDGQPEKLSTEASKYIDHYIYQAYWERSTAQVLRKINQPHLENWERKTIITVEFEQGWQTGGVDNYTSVRPEINAYPEGCQIFDYATLDLPDGRRIGGIGTYHMEYDYANTPPYKWLREALHLGNVVYPGKLD</sequence>
<feature type="chain" id="PRO_5036105081" evidence="1">
    <location>
        <begin position="22"/>
        <end position="367"/>
    </location>
</feature>